<reference evidence="4" key="1">
    <citation type="submission" date="2022-10" db="EMBL/GenBank/DDBJ databases">
        <title>Culturing micro-colonial fungi from biological soil crusts in the Mojave desert and describing Neophaeococcomyces mojavensis, and introducing the new genera and species Taxawa tesnikishii.</title>
        <authorList>
            <person name="Kurbessoian T."/>
            <person name="Stajich J.E."/>
        </authorList>
    </citation>
    <scope>NUCLEOTIDE SEQUENCE</scope>
    <source>
        <strain evidence="4">TK_41</strain>
    </source>
</reference>
<dbReference type="PANTHER" id="PTHR24321">
    <property type="entry name" value="DEHYDROGENASES, SHORT CHAIN"/>
    <property type="match status" value="1"/>
</dbReference>
<dbReference type="InterPro" id="IPR002347">
    <property type="entry name" value="SDR_fam"/>
</dbReference>
<proteinExistence type="inferred from homology"/>
<comment type="similarity">
    <text evidence="1">Belongs to the short-chain dehydrogenases/reductases (SDR) family.</text>
</comment>
<evidence type="ECO:0000256" key="3">
    <source>
        <dbReference type="ARBA" id="ARBA00023002"/>
    </source>
</evidence>
<dbReference type="InterPro" id="IPR036291">
    <property type="entry name" value="NAD(P)-bd_dom_sf"/>
</dbReference>
<sequence>MAIFDVGVAVVTGAASGIGRATAIAFARDGCKKIVLGDLSNAGMGETRQIMLAEFPDTAVATRHLDVSDEASVEDFYSFAVSEFGSIDYAANIAGIAHEARALHKTPDNVFDKVYAVNQRGAFLCEREVLRQMLTQPRRNGGIRGSIVVVTSQLAEMTTPNMTAYSATKAGVRGMCRSDAMDYGPEGIRINTVGPGVTITPLLLAAQEDKFIQSMARGTPLRRNALPEDIANAIVWLSSSRASFITGVSLIVDGGMGLEVGPDEVLQAV</sequence>
<dbReference type="PANTHER" id="PTHR24321:SF12">
    <property type="entry name" value="SHORT-CHAIN DEHYDROGENASE_REDUCTASE FAMILY, PUTATIVE (AFU_ORTHOLOGUE AFUA_5G14340)-RELATED"/>
    <property type="match status" value="1"/>
</dbReference>
<keyword evidence="2" id="KW-0521">NADP</keyword>
<dbReference type="SUPFAM" id="SSF51735">
    <property type="entry name" value="NAD(P)-binding Rossmann-fold domains"/>
    <property type="match status" value="1"/>
</dbReference>
<dbReference type="Pfam" id="PF13561">
    <property type="entry name" value="adh_short_C2"/>
    <property type="match status" value="1"/>
</dbReference>
<dbReference type="PRINTS" id="PR00080">
    <property type="entry name" value="SDRFAMILY"/>
</dbReference>
<evidence type="ECO:0000313" key="4">
    <source>
        <dbReference type="EMBL" id="KAJ9615218.1"/>
    </source>
</evidence>
<keyword evidence="3" id="KW-0560">Oxidoreductase</keyword>
<organism evidence="4 5">
    <name type="scientific">Cladophialophora chaetospira</name>
    <dbReference type="NCBI Taxonomy" id="386627"/>
    <lineage>
        <taxon>Eukaryota</taxon>
        <taxon>Fungi</taxon>
        <taxon>Dikarya</taxon>
        <taxon>Ascomycota</taxon>
        <taxon>Pezizomycotina</taxon>
        <taxon>Eurotiomycetes</taxon>
        <taxon>Chaetothyriomycetidae</taxon>
        <taxon>Chaetothyriales</taxon>
        <taxon>Herpotrichiellaceae</taxon>
        <taxon>Cladophialophora</taxon>
    </lineage>
</organism>
<dbReference type="Gene3D" id="3.40.50.720">
    <property type="entry name" value="NAD(P)-binding Rossmann-like Domain"/>
    <property type="match status" value="1"/>
</dbReference>
<comment type="caution">
    <text evidence="4">The sequence shown here is derived from an EMBL/GenBank/DDBJ whole genome shotgun (WGS) entry which is preliminary data.</text>
</comment>
<dbReference type="EMBL" id="JAPDRK010000002">
    <property type="protein sequence ID" value="KAJ9615218.1"/>
    <property type="molecule type" value="Genomic_DNA"/>
</dbReference>
<accession>A0AA39CMX1</accession>
<evidence type="ECO:0000256" key="2">
    <source>
        <dbReference type="ARBA" id="ARBA00022857"/>
    </source>
</evidence>
<keyword evidence="5" id="KW-1185">Reference proteome</keyword>
<dbReference type="AlphaFoldDB" id="A0AA39CMX1"/>
<dbReference type="Proteomes" id="UP001172673">
    <property type="component" value="Unassembled WGS sequence"/>
</dbReference>
<evidence type="ECO:0000256" key="1">
    <source>
        <dbReference type="ARBA" id="ARBA00006484"/>
    </source>
</evidence>
<name>A0AA39CMX1_9EURO</name>
<dbReference type="PRINTS" id="PR00081">
    <property type="entry name" value="GDHRDH"/>
</dbReference>
<dbReference type="GO" id="GO:0016491">
    <property type="term" value="F:oxidoreductase activity"/>
    <property type="evidence" value="ECO:0007669"/>
    <property type="project" value="UniProtKB-KW"/>
</dbReference>
<gene>
    <name evidence="4" type="ORF">H2200_001292</name>
</gene>
<dbReference type="CDD" id="cd05233">
    <property type="entry name" value="SDR_c"/>
    <property type="match status" value="1"/>
</dbReference>
<protein>
    <submittedName>
        <fullName evidence="4">Uncharacterized protein</fullName>
    </submittedName>
</protein>
<evidence type="ECO:0000313" key="5">
    <source>
        <dbReference type="Proteomes" id="UP001172673"/>
    </source>
</evidence>
<dbReference type="FunFam" id="3.40.50.720:FF:000084">
    <property type="entry name" value="Short-chain dehydrogenase reductase"/>
    <property type="match status" value="1"/>
</dbReference>